<dbReference type="Proteomes" id="UP000824540">
    <property type="component" value="Unassembled WGS sequence"/>
</dbReference>
<evidence type="ECO:0000256" key="1">
    <source>
        <dbReference type="SAM" id="MobiDB-lite"/>
    </source>
</evidence>
<organism evidence="2 3">
    <name type="scientific">Albula glossodonta</name>
    <name type="common">roundjaw bonefish</name>
    <dbReference type="NCBI Taxonomy" id="121402"/>
    <lineage>
        <taxon>Eukaryota</taxon>
        <taxon>Metazoa</taxon>
        <taxon>Chordata</taxon>
        <taxon>Craniata</taxon>
        <taxon>Vertebrata</taxon>
        <taxon>Euteleostomi</taxon>
        <taxon>Actinopterygii</taxon>
        <taxon>Neopterygii</taxon>
        <taxon>Teleostei</taxon>
        <taxon>Albuliformes</taxon>
        <taxon>Albulidae</taxon>
        <taxon>Albula</taxon>
    </lineage>
</organism>
<protein>
    <submittedName>
        <fullName evidence="2">Uncharacterized protein</fullName>
    </submittedName>
</protein>
<dbReference type="OrthoDB" id="8958382at2759"/>
<feature type="non-terminal residue" evidence="2">
    <location>
        <position position="1"/>
    </location>
</feature>
<feature type="compositionally biased region" description="Basic and acidic residues" evidence="1">
    <location>
        <begin position="162"/>
        <end position="173"/>
    </location>
</feature>
<feature type="compositionally biased region" description="Basic and acidic residues" evidence="1">
    <location>
        <begin position="121"/>
        <end position="137"/>
    </location>
</feature>
<comment type="caution">
    <text evidence="2">The sequence shown here is derived from an EMBL/GenBank/DDBJ whole genome shotgun (WGS) entry which is preliminary data.</text>
</comment>
<feature type="region of interest" description="Disordered" evidence="1">
    <location>
        <begin position="96"/>
        <end position="232"/>
    </location>
</feature>
<evidence type="ECO:0000313" key="2">
    <source>
        <dbReference type="EMBL" id="KAG9332938.1"/>
    </source>
</evidence>
<reference evidence="2" key="1">
    <citation type="thesis" date="2021" institute="BYU ScholarsArchive" country="Provo, UT, USA">
        <title>Applications of and Algorithms for Genome Assembly and Genomic Analyses with an Emphasis on Marine Teleosts.</title>
        <authorList>
            <person name="Pickett B.D."/>
        </authorList>
    </citation>
    <scope>NUCLEOTIDE SEQUENCE</scope>
    <source>
        <strain evidence="2">HI-2016</strain>
    </source>
</reference>
<dbReference type="AlphaFoldDB" id="A0A8T2N543"/>
<feature type="compositionally biased region" description="Basic and acidic residues" evidence="1">
    <location>
        <begin position="181"/>
        <end position="203"/>
    </location>
</feature>
<name>A0A8T2N543_9TELE</name>
<proteinExistence type="predicted"/>
<gene>
    <name evidence="2" type="ORF">JZ751_014033</name>
</gene>
<dbReference type="EMBL" id="JAFBMS010000228">
    <property type="protein sequence ID" value="KAG9332938.1"/>
    <property type="molecule type" value="Genomic_DNA"/>
</dbReference>
<feature type="compositionally biased region" description="Polar residues" evidence="1">
    <location>
        <begin position="300"/>
        <end position="311"/>
    </location>
</feature>
<sequence length="588" mass="66163">MDVSISVSLLRDQMGSVIEHAVTAAVETVLGEILKVVRSKFEEFNKEMTAKDEENENIKQMLEISRCQMKTMRKYLSVMAAKDERQVSLNQRKFGKRNEPNRTLCSNMGELQPTPALKSTSKADDVSFPPNRKDQRHFNGTACPSESPVSAAQEWGGMAAHAEQRAARDRQDARGPATSLHEPESLEQVKEKHRRPQDGRDEAVGCDTKPTKPSQGVHAQTRDSGPPSLHKTDVIATATIRASPQTMKEEEAEMELICIKEEPIELETHTLSPPPPDRCPDRLSDGQSGLDRLAPVDDLSGTTLPPMSASPSWLGRPQAQWEASMLQAQQQKAELKRCGQLCRREQEKKLPQPLQAVLERERREKTRIRVARWRAKRKLQACWLGRPQVQWEASTLQALQVQQQKAELKRCSQLRRREREKNLPQPLQAVLERERREKTRIRVARWRAKRKLQAGLLRSSQAASLDFQLAQTVNVQASDLLHCHQQYGGLLYSGPHCDNSALYPPLPGGLGRDLPDTLLQAGVQPSQRRRCPDTRRQIIELSYAISHTLPSDSPLHSIPLSHSAVYTTTPALRWSLTAGHRESHASSS</sequence>
<keyword evidence="3" id="KW-1185">Reference proteome</keyword>
<accession>A0A8T2N543</accession>
<evidence type="ECO:0000313" key="3">
    <source>
        <dbReference type="Proteomes" id="UP000824540"/>
    </source>
</evidence>
<feature type="region of interest" description="Disordered" evidence="1">
    <location>
        <begin position="268"/>
        <end position="314"/>
    </location>
</feature>